<feature type="region of interest" description="Disordered" evidence="1">
    <location>
        <begin position="496"/>
        <end position="519"/>
    </location>
</feature>
<feature type="region of interest" description="Disordered" evidence="1">
    <location>
        <begin position="349"/>
        <end position="398"/>
    </location>
</feature>
<reference evidence="2 3" key="1">
    <citation type="journal article" date="2010" name="Science">
        <title>Genomic analysis of organismal complexity in the multicellular green alga Volvox carteri.</title>
        <authorList>
            <person name="Prochnik S.E."/>
            <person name="Umen J."/>
            <person name="Nedelcu A.M."/>
            <person name="Hallmann A."/>
            <person name="Miller S.M."/>
            <person name="Nishii I."/>
            <person name="Ferris P."/>
            <person name="Kuo A."/>
            <person name="Mitros T."/>
            <person name="Fritz-Laylin L.K."/>
            <person name="Hellsten U."/>
            <person name="Chapman J."/>
            <person name="Simakov O."/>
            <person name="Rensing S.A."/>
            <person name="Terry A."/>
            <person name="Pangilinan J."/>
            <person name="Kapitonov V."/>
            <person name="Jurka J."/>
            <person name="Salamov A."/>
            <person name="Shapiro H."/>
            <person name="Schmutz J."/>
            <person name="Grimwood J."/>
            <person name="Lindquist E."/>
            <person name="Lucas S."/>
            <person name="Grigoriev I.V."/>
            <person name="Schmitt R."/>
            <person name="Kirk D."/>
            <person name="Rokhsar D.S."/>
        </authorList>
    </citation>
    <scope>NUCLEOTIDE SEQUENCE [LARGE SCALE GENOMIC DNA]</scope>
    <source>
        <strain evidence="3">f. Nagariensis / Eve</strain>
    </source>
</reference>
<evidence type="ECO:0000313" key="2">
    <source>
        <dbReference type="EMBL" id="EFJ44278.1"/>
    </source>
</evidence>
<gene>
    <name evidence="2" type="ORF">VOLCADRAFT_118834</name>
</gene>
<dbReference type="RefSeq" id="XP_002954637.1">
    <property type="nucleotide sequence ID" value="XM_002954591.1"/>
</dbReference>
<sequence>MALSVVDSISRRGPPQTLHHGSNVSSHATSAVVGGCWRSVPARSVLTKTAQRDDIDEAERQRITQNQTAADVMVQASAGTRATSQNSSTHSSPLSFKDRTRLPNLSCDSLGSTSCLNILGVDDPCLDDSLDLKIYEYMVELVRSGTTQERAAEVISQWSGGGGVEAVDVNKLRSYFMRTTLEQVIQVHGFKAALPLLATCMSYWSLGLLPSTDEAVLPPAVRGALVVANLLLLVVFASRGLKNAGRLIRVGRVAVQFSARAELVLLAVRDLADGHGPLIRAALGLPQAPAPAPAAAAATPATAAPSGGGAAPLAAQRRSSRLRVLQASTAAMRHVKRMAAASATATGAATGAGAGAPLSSPSPLPPTSSTSSSPSSSSSFRAHATPAMPTPTPRKATTAPLSSLHAYLVLREAAQVTEEEGGSDTLAGELGLTGEEVTAAAAMYARYGDIARGGRFADFELQRLLQEVADSPDPPLTPDERRLVLLLHSRGPGAAAAAAVGGPGGARSGSRGASGRGASRGVGISFAEWAAWWAATTLE</sequence>
<evidence type="ECO:0000256" key="1">
    <source>
        <dbReference type="SAM" id="MobiDB-lite"/>
    </source>
</evidence>
<dbReference type="EMBL" id="GL378365">
    <property type="protein sequence ID" value="EFJ44278.1"/>
    <property type="molecule type" value="Genomic_DNA"/>
</dbReference>
<organism evidence="3">
    <name type="scientific">Volvox carteri f. nagariensis</name>
    <dbReference type="NCBI Taxonomy" id="3068"/>
    <lineage>
        <taxon>Eukaryota</taxon>
        <taxon>Viridiplantae</taxon>
        <taxon>Chlorophyta</taxon>
        <taxon>core chlorophytes</taxon>
        <taxon>Chlorophyceae</taxon>
        <taxon>CS clade</taxon>
        <taxon>Chlamydomonadales</taxon>
        <taxon>Volvocaceae</taxon>
        <taxon>Volvox</taxon>
    </lineage>
</organism>
<feature type="compositionally biased region" description="Basic and acidic residues" evidence="1">
    <location>
        <begin position="50"/>
        <end position="62"/>
    </location>
</feature>
<accession>D8U7R2</accession>
<dbReference type="Proteomes" id="UP000001058">
    <property type="component" value="Unassembled WGS sequence"/>
</dbReference>
<feature type="region of interest" description="Disordered" evidence="1">
    <location>
        <begin position="296"/>
        <end position="317"/>
    </location>
</feature>
<feature type="compositionally biased region" description="Low complexity" evidence="1">
    <location>
        <begin position="367"/>
        <end position="398"/>
    </location>
</feature>
<feature type="region of interest" description="Disordered" evidence="1">
    <location>
        <begin position="1"/>
        <end position="26"/>
    </location>
</feature>
<evidence type="ECO:0000313" key="3">
    <source>
        <dbReference type="Proteomes" id="UP000001058"/>
    </source>
</evidence>
<proteinExistence type="predicted"/>
<dbReference type="PANTHER" id="PTHR12460">
    <property type="entry name" value="CYCLIN-DEPENDENT KINASE INHIBITOR-RELATED PROTEIN"/>
    <property type="match status" value="1"/>
</dbReference>
<dbReference type="GeneID" id="9626186"/>
<feature type="compositionally biased region" description="Low complexity" evidence="1">
    <location>
        <begin position="349"/>
        <end position="359"/>
    </location>
</feature>
<dbReference type="PANTHER" id="PTHR12460:SF38">
    <property type="entry name" value="KINETOPLAST-ASSOCIATED PROTEIN-LIKE PROTEIN"/>
    <property type="match status" value="1"/>
</dbReference>
<name>D8U7R2_VOLCA</name>
<dbReference type="InParanoid" id="D8U7R2"/>
<feature type="compositionally biased region" description="Gly residues" evidence="1">
    <location>
        <begin position="501"/>
        <end position="519"/>
    </location>
</feature>
<dbReference type="AlphaFoldDB" id="D8U7R2"/>
<feature type="compositionally biased region" description="Low complexity" evidence="1">
    <location>
        <begin position="296"/>
        <end position="316"/>
    </location>
</feature>
<feature type="region of interest" description="Disordered" evidence="1">
    <location>
        <begin position="49"/>
        <end position="69"/>
    </location>
</feature>
<dbReference type="KEGG" id="vcn:VOLCADRAFT_118834"/>
<keyword evidence="3" id="KW-1185">Reference proteome</keyword>
<protein>
    <submittedName>
        <fullName evidence="2">Uncharacterized protein</fullName>
    </submittedName>
</protein>
<dbReference type="OrthoDB" id="548743at2759"/>